<dbReference type="Pfam" id="PF01739">
    <property type="entry name" value="CheR"/>
    <property type="match status" value="1"/>
</dbReference>
<dbReference type="PANTHER" id="PTHR24422:SF10">
    <property type="entry name" value="CHEMOTAXIS PROTEIN METHYLTRANSFERASE 2"/>
    <property type="match status" value="1"/>
</dbReference>
<dbReference type="InterPro" id="IPR029063">
    <property type="entry name" value="SAM-dependent_MTases_sf"/>
</dbReference>
<dbReference type="Pfam" id="PF03705">
    <property type="entry name" value="CheR_N"/>
    <property type="match status" value="1"/>
</dbReference>
<keyword evidence="8" id="KW-1185">Reference proteome</keyword>
<organism evidence="7 8">
    <name type="scientific">Massilia phyllostachyos</name>
    <dbReference type="NCBI Taxonomy" id="2898585"/>
    <lineage>
        <taxon>Bacteria</taxon>
        <taxon>Pseudomonadati</taxon>
        <taxon>Pseudomonadota</taxon>
        <taxon>Betaproteobacteria</taxon>
        <taxon>Burkholderiales</taxon>
        <taxon>Oxalobacteraceae</taxon>
        <taxon>Telluria group</taxon>
        <taxon>Massilia</taxon>
    </lineage>
</organism>
<feature type="domain" description="CheR-type methyltransferase" evidence="6">
    <location>
        <begin position="1"/>
        <end position="272"/>
    </location>
</feature>
<evidence type="ECO:0000256" key="4">
    <source>
        <dbReference type="ARBA" id="ARBA00022679"/>
    </source>
</evidence>
<dbReference type="InterPro" id="IPR036804">
    <property type="entry name" value="CheR_N_sf"/>
</dbReference>
<evidence type="ECO:0000256" key="5">
    <source>
        <dbReference type="ARBA" id="ARBA00022691"/>
    </source>
</evidence>
<evidence type="ECO:0000313" key="7">
    <source>
        <dbReference type="EMBL" id="MCD2518443.1"/>
    </source>
</evidence>
<comment type="catalytic activity">
    <reaction evidence="1">
        <text>L-glutamyl-[protein] + S-adenosyl-L-methionine = [protein]-L-glutamate 5-O-methyl ester + S-adenosyl-L-homocysteine</text>
        <dbReference type="Rhea" id="RHEA:24452"/>
        <dbReference type="Rhea" id="RHEA-COMP:10208"/>
        <dbReference type="Rhea" id="RHEA-COMP:10311"/>
        <dbReference type="ChEBI" id="CHEBI:29973"/>
        <dbReference type="ChEBI" id="CHEBI:57856"/>
        <dbReference type="ChEBI" id="CHEBI:59789"/>
        <dbReference type="ChEBI" id="CHEBI:82795"/>
        <dbReference type="EC" id="2.1.1.80"/>
    </reaction>
</comment>
<keyword evidence="3" id="KW-0489">Methyltransferase</keyword>
<keyword evidence="5" id="KW-0949">S-adenosyl-L-methionine</keyword>
<dbReference type="PROSITE" id="PS50123">
    <property type="entry name" value="CHER"/>
    <property type="match status" value="1"/>
</dbReference>
<dbReference type="SUPFAM" id="SSF47757">
    <property type="entry name" value="Chemotaxis receptor methyltransferase CheR, N-terminal domain"/>
    <property type="match status" value="1"/>
</dbReference>
<dbReference type="Gene3D" id="1.10.155.10">
    <property type="entry name" value="Chemotaxis receptor methyltransferase CheR, N-terminal domain"/>
    <property type="match status" value="1"/>
</dbReference>
<dbReference type="InterPro" id="IPR022642">
    <property type="entry name" value="CheR_C"/>
</dbReference>
<evidence type="ECO:0000313" key="8">
    <source>
        <dbReference type="Proteomes" id="UP001179361"/>
    </source>
</evidence>
<dbReference type="InterPro" id="IPR022641">
    <property type="entry name" value="CheR_N"/>
</dbReference>
<dbReference type="SUPFAM" id="SSF53335">
    <property type="entry name" value="S-adenosyl-L-methionine-dependent methyltransferases"/>
    <property type="match status" value="1"/>
</dbReference>
<dbReference type="RefSeq" id="WP_231059730.1">
    <property type="nucleotide sequence ID" value="NZ_JAJNOC010000007.1"/>
</dbReference>
<evidence type="ECO:0000256" key="1">
    <source>
        <dbReference type="ARBA" id="ARBA00001541"/>
    </source>
</evidence>
<name>A0ABS8Q9K7_9BURK</name>
<dbReference type="InterPro" id="IPR050903">
    <property type="entry name" value="Bact_Chemotaxis_MeTrfase"/>
</dbReference>
<evidence type="ECO:0000256" key="2">
    <source>
        <dbReference type="ARBA" id="ARBA00012534"/>
    </source>
</evidence>
<accession>A0ABS8Q9K7</accession>
<gene>
    <name evidence="7" type="ORF">LQ564_19255</name>
</gene>
<evidence type="ECO:0000256" key="3">
    <source>
        <dbReference type="ARBA" id="ARBA00022603"/>
    </source>
</evidence>
<dbReference type="Gene3D" id="3.40.50.150">
    <property type="entry name" value="Vaccinia Virus protein VP39"/>
    <property type="match status" value="1"/>
</dbReference>
<protein>
    <recommendedName>
        <fullName evidence="2">protein-glutamate O-methyltransferase</fullName>
        <ecNumber evidence="2">2.1.1.80</ecNumber>
    </recommendedName>
</protein>
<dbReference type="PRINTS" id="PR00996">
    <property type="entry name" value="CHERMTFRASE"/>
</dbReference>
<dbReference type="EC" id="2.1.1.80" evidence="2"/>
<dbReference type="InterPro" id="IPR000780">
    <property type="entry name" value="CheR_MeTrfase"/>
</dbReference>
<sequence>MELADDTLHSVIALVRQHTGIAMNEHKRVLLQGRLLPRMRALGLTSYRDYVARVAAGGPEVEAFVNMVTTNDSAFFRTPAVWRWLESSFLDAWRNNADGGVLRIWSAAAATGEEAYSLAMLCAELRERHPNFRYAIHATDIASEALAQARSGSYGGRSAERFQAAHPALFAKYMAPGAAAGEYVVTPALRECVTFAEHNLLGPAPMRGHFDLVMLRNVLIYFDEATQERALRQVRVAMRSRGRLVLGEQETISRIATPFEFEQHHVYRIAGEGA</sequence>
<comment type="caution">
    <text evidence="7">The sequence shown here is derived from an EMBL/GenBank/DDBJ whole genome shotgun (WGS) entry which is preliminary data.</text>
</comment>
<dbReference type="SMART" id="SM00138">
    <property type="entry name" value="MeTrc"/>
    <property type="match status" value="1"/>
</dbReference>
<dbReference type="PANTHER" id="PTHR24422">
    <property type="entry name" value="CHEMOTAXIS PROTEIN METHYLTRANSFERASE"/>
    <property type="match status" value="1"/>
</dbReference>
<dbReference type="Proteomes" id="UP001179361">
    <property type="component" value="Unassembled WGS sequence"/>
</dbReference>
<reference evidence="7" key="1">
    <citation type="submission" date="2021-11" db="EMBL/GenBank/DDBJ databases">
        <title>The complete genome of Massilia sp sp. G4R7.</title>
        <authorList>
            <person name="Liu L."/>
            <person name="Yue J."/>
            <person name="Yuan J."/>
            <person name="Yang F."/>
            <person name="Li L."/>
        </authorList>
    </citation>
    <scope>NUCLEOTIDE SEQUENCE</scope>
    <source>
        <strain evidence="7">G4R7</strain>
    </source>
</reference>
<evidence type="ECO:0000259" key="6">
    <source>
        <dbReference type="PROSITE" id="PS50123"/>
    </source>
</evidence>
<proteinExistence type="predicted"/>
<keyword evidence="4" id="KW-0808">Transferase</keyword>
<dbReference type="EMBL" id="JAJNOC010000007">
    <property type="protein sequence ID" value="MCD2518443.1"/>
    <property type="molecule type" value="Genomic_DNA"/>
</dbReference>